<proteinExistence type="predicted"/>
<evidence type="ECO:0000313" key="3">
    <source>
        <dbReference type="Proteomes" id="UP000019522"/>
    </source>
</evidence>
<evidence type="ECO:0000256" key="1">
    <source>
        <dbReference type="SAM" id="Phobius"/>
    </source>
</evidence>
<sequence>MDLGGSFLEVNDTYLDVGQSNFNKAFQAQLMIWVLMCVLISCLIVLPLVELAMFFGDPHERTFMTHVMSMLEGLRFYSLLALLGGGFIAILGCYSVISTTLQKARTRPMRFNRQRREVCYFPSGSDEPIIQPWEELVVWVSVSTGTTGEGIMSTYTLGMALDNPKTDKTHFLNQGVLTPAHGLSKWEAIRVYMEQGPAFGPGKAPYEGRHTFDEERESMREAYREGDCSAFGVAFWYVRNVVTWWRFPYWVAEWDHRYSMKPMPASIEQWSQPLPPEQWAKPCSALLAETAEIEKAFANGQNFMDYFDSTLGKPRA</sequence>
<organism evidence="2 3">
    <name type="scientific">Stutzerimonas stutzeri</name>
    <name type="common">Pseudomonas stutzeri</name>
    <dbReference type="NCBI Taxonomy" id="316"/>
    <lineage>
        <taxon>Bacteria</taxon>
        <taxon>Pseudomonadati</taxon>
        <taxon>Pseudomonadota</taxon>
        <taxon>Gammaproteobacteria</taxon>
        <taxon>Pseudomonadales</taxon>
        <taxon>Pseudomonadaceae</taxon>
        <taxon>Stutzerimonas</taxon>
    </lineage>
</organism>
<keyword evidence="1" id="KW-0812">Transmembrane</keyword>
<dbReference type="PATRIC" id="fig|316.77.peg.3846"/>
<dbReference type="Proteomes" id="UP000019522">
    <property type="component" value="Chromosome"/>
</dbReference>
<dbReference type="AlphaFoldDB" id="W8R2K0"/>
<evidence type="ECO:0000313" key="2">
    <source>
        <dbReference type="EMBL" id="AHL77105.1"/>
    </source>
</evidence>
<keyword evidence="1" id="KW-1133">Transmembrane helix</keyword>
<gene>
    <name evidence="2" type="ORF">CH92_19275</name>
</gene>
<dbReference type="KEGG" id="pstt:CH92_19275"/>
<reference evidence="2 3" key="2">
    <citation type="submission" date="2014-03" db="EMBL/GenBank/DDBJ databases">
        <authorList>
            <person name="Baltrus D."/>
            <person name="Dougherty K."/>
        </authorList>
    </citation>
    <scope>NUCLEOTIDE SEQUENCE</scope>
    <source>
        <strain evidence="2 3">28a24</strain>
    </source>
</reference>
<name>W8R2K0_STUST</name>
<reference evidence="3" key="1">
    <citation type="journal article" date="2014" name="Genome Announc.">
        <title>Complete Genome Sequence of the Highly Transformable Pseudomonas stutzeri Strain 28a24.</title>
        <authorList>
            <person name="Smith B.A."/>
            <person name="Dougherty K.M."/>
            <person name="Baltrus D.A."/>
        </authorList>
    </citation>
    <scope>NUCLEOTIDE SEQUENCE [LARGE SCALE GENOMIC DNA]</scope>
    <source>
        <strain evidence="3">28a24</strain>
    </source>
</reference>
<keyword evidence="1" id="KW-0472">Membrane</keyword>
<protein>
    <recommendedName>
        <fullName evidence="4">Transmembrane protein</fullName>
    </recommendedName>
</protein>
<dbReference type="OrthoDB" id="6352119at2"/>
<dbReference type="EMBL" id="CP007441">
    <property type="protein sequence ID" value="AHL77105.1"/>
    <property type="molecule type" value="Genomic_DNA"/>
</dbReference>
<accession>W8R2K0</accession>
<feature type="transmembrane region" description="Helical" evidence="1">
    <location>
        <begin position="30"/>
        <end position="56"/>
    </location>
</feature>
<evidence type="ECO:0008006" key="4">
    <source>
        <dbReference type="Google" id="ProtNLM"/>
    </source>
</evidence>
<feature type="transmembrane region" description="Helical" evidence="1">
    <location>
        <begin position="76"/>
        <end position="97"/>
    </location>
</feature>